<evidence type="ECO:0000313" key="5">
    <source>
        <dbReference type="Proteomes" id="UP000261764"/>
    </source>
</evidence>
<evidence type="ECO:0000259" key="3">
    <source>
        <dbReference type="Pfam" id="PF00561"/>
    </source>
</evidence>
<dbReference type="SUPFAM" id="SSF53474">
    <property type="entry name" value="alpha/beta-Hydrolases"/>
    <property type="match status" value="1"/>
</dbReference>
<dbReference type="EMBL" id="HG937516">
    <property type="protein sequence ID" value="CDN40313.1"/>
    <property type="molecule type" value="Genomic_DNA"/>
</dbReference>
<dbReference type="Pfam" id="PF00561">
    <property type="entry name" value="Abhydrolase_1"/>
    <property type="match status" value="1"/>
</dbReference>
<keyword evidence="2" id="KW-0719">Serine esterase</keyword>
<dbReference type="PANTHER" id="PTHR43798">
    <property type="entry name" value="MONOACYLGLYCEROL LIPASE"/>
    <property type="match status" value="1"/>
</dbReference>
<dbReference type="Gene3D" id="3.40.50.1820">
    <property type="entry name" value="alpha/beta hydrolase"/>
    <property type="match status" value="1"/>
</dbReference>
<reference evidence="4 5" key="1">
    <citation type="journal article" date="2015" name="Clin. Infect. Dis.">
        <title>Genomic Investigations unmask Mycoplasma amphoriforme, a new respiratory pathogen.</title>
        <authorList>
            <person name="Gillespie S.H."/>
            <person name="Ling C.L."/>
            <person name="Oravcova K."/>
            <person name="Pinheiro M."/>
            <person name="Wells L."/>
            <person name="Bryant J.M."/>
            <person name="McHugh T.D."/>
            <person name="Bebear C."/>
            <person name="Webster D."/>
            <person name="Harris S.R."/>
            <person name="Seth-Smith H.M."/>
            <person name="Thomson N.R."/>
        </authorList>
    </citation>
    <scope>NUCLEOTIDE SEQUENCE [LARGE SCALE GENOMIC DNA]</scope>
    <source>
        <strain evidence="4 5">A39</strain>
    </source>
</reference>
<evidence type="ECO:0000256" key="1">
    <source>
        <dbReference type="ARBA" id="ARBA00006989"/>
    </source>
</evidence>
<keyword evidence="2" id="KW-0378">Hydrolase</keyword>
<protein>
    <recommendedName>
        <fullName evidence="3">AB hydrolase-1 domain-containing protein</fullName>
    </recommendedName>
</protein>
<dbReference type="PANTHER" id="PTHR43798:SF33">
    <property type="entry name" value="HYDROLASE, PUTATIVE (AFU_ORTHOLOGUE AFUA_2G14860)-RELATED"/>
    <property type="match status" value="1"/>
</dbReference>
<evidence type="ECO:0000313" key="4">
    <source>
        <dbReference type="EMBL" id="CDN40313.1"/>
    </source>
</evidence>
<gene>
    <name evidence="4" type="ORF">MAMA39_01900</name>
</gene>
<dbReference type="InterPro" id="IPR050266">
    <property type="entry name" value="AB_hydrolase_sf"/>
</dbReference>
<dbReference type="InterPro" id="IPR029058">
    <property type="entry name" value="AB_hydrolase_fold"/>
</dbReference>
<comment type="similarity">
    <text evidence="1">Belongs to the lipase/esterase LIP3/BchO family.</text>
</comment>
<dbReference type="Proteomes" id="UP000261764">
    <property type="component" value="Chromosome I"/>
</dbReference>
<dbReference type="AlphaFoldDB" id="A0A292II15"/>
<name>A0A292II15_9MOLU</name>
<feature type="domain" description="AB hydrolase-1" evidence="3">
    <location>
        <begin position="38"/>
        <end position="149"/>
    </location>
</feature>
<accession>A0A292II15</accession>
<organism evidence="4 5">
    <name type="scientific">Mycoplasma amphoriforme A39</name>
    <dbReference type="NCBI Taxonomy" id="572419"/>
    <lineage>
        <taxon>Bacteria</taxon>
        <taxon>Bacillati</taxon>
        <taxon>Mycoplasmatota</taxon>
        <taxon>Mollicutes</taxon>
        <taxon>Mycoplasmataceae</taxon>
        <taxon>Mycoplasma</taxon>
    </lineage>
</organism>
<keyword evidence="5" id="KW-1185">Reference proteome</keyword>
<dbReference type="KEGG" id="mamp:MAMA39_01900"/>
<proteinExistence type="inferred from homology"/>
<dbReference type="RefSeq" id="WP_343251657.1">
    <property type="nucleotide sequence ID" value="NZ_HG937516.1"/>
</dbReference>
<dbReference type="GO" id="GO:0052689">
    <property type="term" value="F:carboxylic ester hydrolase activity"/>
    <property type="evidence" value="ECO:0007669"/>
    <property type="project" value="UniProtKB-KW"/>
</dbReference>
<evidence type="ECO:0000256" key="2">
    <source>
        <dbReference type="ARBA" id="ARBA00022487"/>
    </source>
</evidence>
<dbReference type="GO" id="GO:0016020">
    <property type="term" value="C:membrane"/>
    <property type="evidence" value="ECO:0007669"/>
    <property type="project" value="TreeGrafter"/>
</dbReference>
<sequence length="278" mass="32540">MHDETNERPTSFQEEWSLASIDTSYLQPYYQKGWRRKYVVVFVHGFTSNYQSHQSIFYKLKRHGYKYYAFNLPGHGDNQNESEINLQVDNYAKIVSQFIIQNNLKNVILIGHSMGGAIAVMVNALIGDHISCLILEDPLNKMVFSFKKERIVNALTARDPQTGKRFGFLKWVKNIWKNKAEFKPLLKNIISAKTTQDTDWSYQQIKDKPLLLIFGKNDLLIPPKESIEYIVNHATNLEVRIIENAGHSPHHDQPELYFAYIIDFIKRFKKQKLLRDNF</sequence>
<dbReference type="InterPro" id="IPR000073">
    <property type="entry name" value="AB_hydrolase_1"/>
</dbReference>